<dbReference type="PROSITE" id="PS50931">
    <property type="entry name" value="HTH_LYSR"/>
    <property type="match status" value="1"/>
</dbReference>
<dbReference type="SUPFAM" id="SSF53850">
    <property type="entry name" value="Periplasmic binding protein-like II"/>
    <property type="match status" value="1"/>
</dbReference>
<dbReference type="InterPro" id="IPR036388">
    <property type="entry name" value="WH-like_DNA-bd_sf"/>
</dbReference>
<dbReference type="PANTHER" id="PTHR30419">
    <property type="entry name" value="HTH-TYPE TRANSCRIPTIONAL REGULATOR YBHD"/>
    <property type="match status" value="1"/>
</dbReference>
<feature type="domain" description="HTH lysR-type" evidence="5">
    <location>
        <begin position="1"/>
        <end position="58"/>
    </location>
</feature>
<evidence type="ECO:0000256" key="1">
    <source>
        <dbReference type="ARBA" id="ARBA00009437"/>
    </source>
</evidence>
<dbReference type="InterPro" id="IPR036390">
    <property type="entry name" value="WH_DNA-bd_sf"/>
</dbReference>
<dbReference type="GO" id="GO:0005829">
    <property type="term" value="C:cytosol"/>
    <property type="evidence" value="ECO:0007669"/>
    <property type="project" value="TreeGrafter"/>
</dbReference>
<comment type="similarity">
    <text evidence="1">Belongs to the LysR transcriptional regulatory family.</text>
</comment>
<keyword evidence="4" id="KW-0804">Transcription</keyword>
<sequence length="302" mass="34909">MSFQEFEYIIAIAKHKNLTKAAQELFVSQPTLTKHLQKLEQQIGGKIFDRNGNSFSPTYLGRKYLEYANHVLSLERAWERELSDIKDSKTGELNIAFPLMRSSCIVPKVMDEFCEKYPGVKINLLEEAHAIQERLLLDDKIDFAIFNETVLHQKLESETLCDEEILLLIPQNHPLIYKAKDTENHRHPWIDLSLIKDEPFILHFPEQTTGKITVELFRKYNIDPNVKIHTRSTETAVKLCARGHGLCFVPESYIKNMEIDNKPMAFSVGEKGIYSRLIIAYKKGTSLTSYARDFIKITQSFL</sequence>
<dbReference type="GO" id="GO:0003677">
    <property type="term" value="F:DNA binding"/>
    <property type="evidence" value="ECO:0007669"/>
    <property type="project" value="UniProtKB-KW"/>
</dbReference>
<evidence type="ECO:0000259" key="5">
    <source>
        <dbReference type="PROSITE" id="PS50931"/>
    </source>
</evidence>
<name>A0A544QXP0_9FIRM</name>
<dbReference type="Gene3D" id="1.10.10.10">
    <property type="entry name" value="Winged helix-like DNA-binding domain superfamily/Winged helix DNA-binding domain"/>
    <property type="match status" value="1"/>
</dbReference>
<dbReference type="Pfam" id="PF00126">
    <property type="entry name" value="HTH_1"/>
    <property type="match status" value="1"/>
</dbReference>
<dbReference type="EMBL" id="SGJB01000002">
    <property type="protein sequence ID" value="TQQ85415.1"/>
    <property type="molecule type" value="Genomic_DNA"/>
</dbReference>
<proteinExistence type="inferred from homology"/>
<reference evidence="6 7" key="1">
    <citation type="submission" date="2019-02" db="EMBL/GenBank/DDBJ databases">
        <title>Peptostreptococcaceae bacterium ZHW00191 nov., a new bacterium isolated from the human gut.</title>
        <authorList>
            <person name="Zhou H.-W."/>
            <person name="Chen X.-J."/>
        </authorList>
    </citation>
    <scope>NUCLEOTIDE SEQUENCE [LARGE SCALE GENOMIC DNA]</scope>
    <source>
        <strain evidence="6 7">ZHW00191</strain>
    </source>
</reference>
<organism evidence="6 7">
    <name type="scientific">Peptacetobacter hominis</name>
    <dbReference type="NCBI Taxonomy" id="2743610"/>
    <lineage>
        <taxon>Bacteria</taxon>
        <taxon>Bacillati</taxon>
        <taxon>Bacillota</taxon>
        <taxon>Clostridia</taxon>
        <taxon>Peptostreptococcales</taxon>
        <taxon>Peptostreptococcaceae</taxon>
        <taxon>Peptacetobacter</taxon>
    </lineage>
</organism>
<dbReference type="InterPro" id="IPR000847">
    <property type="entry name" value="LysR_HTH_N"/>
</dbReference>
<dbReference type="Proteomes" id="UP000317863">
    <property type="component" value="Unassembled WGS sequence"/>
</dbReference>
<keyword evidence="2" id="KW-0805">Transcription regulation</keyword>
<dbReference type="Gene3D" id="3.40.190.290">
    <property type="match status" value="1"/>
</dbReference>
<dbReference type="SUPFAM" id="SSF46785">
    <property type="entry name" value="Winged helix' DNA-binding domain"/>
    <property type="match status" value="1"/>
</dbReference>
<evidence type="ECO:0000256" key="3">
    <source>
        <dbReference type="ARBA" id="ARBA00023125"/>
    </source>
</evidence>
<evidence type="ECO:0000256" key="2">
    <source>
        <dbReference type="ARBA" id="ARBA00023015"/>
    </source>
</evidence>
<dbReference type="RefSeq" id="WP_142535119.1">
    <property type="nucleotide sequence ID" value="NZ_SGJB01000002.1"/>
</dbReference>
<dbReference type="Pfam" id="PF03466">
    <property type="entry name" value="LysR_substrate"/>
    <property type="match status" value="1"/>
</dbReference>
<dbReference type="InterPro" id="IPR005119">
    <property type="entry name" value="LysR_subst-bd"/>
</dbReference>
<dbReference type="CDD" id="cd05466">
    <property type="entry name" value="PBP2_LTTR_substrate"/>
    <property type="match status" value="1"/>
</dbReference>
<dbReference type="AlphaFoldDB" id="A0A544QXP0"/>
<protein>
    <submittedName>
        <fullName evidence="6">LysR family transcriptional regulator</fullName>
    </submittedName>
</protein>
<evidence type="ECO:0000313" key="6">
    <source>
        <dbReference type="EMBL" id="TQQ85415.1"/>
    </source>
</evidence>
<accession>A0A544QXP0</accession>
<dbReference type="GO" id="GO:0003700">
    <property type="term" value="F:DNA-binding transcription factor activity"/>
    <property type="evidence" value="ECO:0007669"/>
    <property type="project" value="InterPro"/>
</dbReference>
<keyword evidence="3" id="KW-0238">DNA-binding</keyword>
<comment type="caution">
    <text evidence="6">The sequence shown here is derived from an EMBL/GenBank/DDBJ whole genome shotgun (WGS) entry which is preliminary data.</text>
</comment>
<keyword evidence="7" id="KW-1185">Reference proteome</keyword>
<dbReference type="OrthoDB" id="1652954at2"/>
<dbReference type="PRINTS" id="PR00039">
    <property type="entry name" value="HTHLYSR"/>
</dbReference>
<gene>
    <name evidence="6" type="ORF">EXD82_01325</name>
</gene>
<dbReference type="InterPro" id="IPR050950">
    <property type="entry name" value="HTH-type_LysR_regulators"/>
</dbReference>
<evidence type="ECO:0000313" key="7">
    <source>
        <dbReference type="Proteomes" id="UP000317863"/>
    </source>
</evidence>
<evidence type="ECO:0000256" key="4">
    <source>
        <dbReference type="ARBA" id="ARBA00023163"/>
    </source>
</evidence>